<name>A0A1J8QZZ7_9AGAM</name>
<gene>
    <name evidence="2" type="ORF">AZE42_00393</name>
</gene>
<evidence type="ECO:0000256" key="1">
    <source>
        <dbReference type="SAM" id="MobiDB-lite"/>
    </source>
</evidence>
<reference evidence="2 3" key="1">
    <citation type="submission" date="2016-03" db="EMBL/GenBank/DDBJ databases">
        <title>Comparative genomics of the ectomycorrhizal sister species Rhizopogon vinicolor and Rhizopogon vesiculosus (Basidiomycota: Boletales) reveals a divergence of the mating type B locus.</title>
        <authorList>
            <person name="Mujic A.B."/>
            <person name="Kuo A."/>
            <person name="Tritt A."/>
            <person name="Lipzen A."/>
            <person name="Chen C."/>
            <person name="Johnson J."/>
            <person name="Sharma A."/>
            <person name="Barry K."/>
            <person name="Grigoriev I.V."/>
            <person name="Spatafora J.W."/>
        </authorList>
    </citation>
    <scope>NUCLEOTIDE SEQUENCE [LARGE SCALE GENOMIC DNA]</scope>
    <source>
        <strain evidence="2 3">AM-OR11-056</strain>
    </source>
</reference>
<dbReference type="Proteomes" id="UP000183567">
    <property type="component" value="Unassembled WGS sequence"/>
</dbReference>
<accession>A0A1J8QZZ7</accession>
<feature type="region of interest" description="Disordered" evidence="1">
    <location>
        <begin position="91"/>
        <end position="130"/>
    </location>
</feature>
<organism evidence="2 3">
    <name type="scientific">Rhizopogon vesiculosus</name>
    <dbReference type="NCBI Taxonomy" id="180088"/>
    <lineage>
        <taxon>Eukaryota</taxon>
        <taxon>Fungi</taxon>
        <taxon>Dikarya</taxon>
        <taxon>Basidiomycota</taxon>
        <taxon>Agaricomycotina</taxon>
        <taxon>Agaricomycetes</taxon>
        <taxon>Agaricomycetidae</taxon>
        <taxon>Boletales</taxon>
        <taxon>Suillineae</taxon>
        <taxon>Rhizopogonaceae</taxon>
        <taxon>Rhizopogon</taxon>
    </lineage>
</organism>
<protein>
    <submittedName>
        <fullName evidence="2">Uncharacterized protein</fullName>
    </submittedName>
</protein>
<sequence>MISSPTKRLLTEDERTSRIAPAIHGNDATSSDVTANIRSAAMRARKNVLEGYRTQPSAPNSTNNSLATYIPTPLRDERNYPPANDTLREVFATSGKYTPTSSPTKRRRSNADPEASNDVASDSESLVDHMDVERPMKPLRPSGRNLMAARALPRGLTSSPGGADMTCEQKCAVAPEHNADSIMNDFGPTSQVAPH</sequence>
<comment type="caution">
    <text evidence="2">The sequence shown here is derived from an EMBL/GenBank/DDBJ whole genome shotgun (WGS) entry which is preliminary data.</text>
</comment>
<dbReference type="AlphaFoldDB" id="A0A1J8QZZ7"/>
<evidence type="ECO:0000313" key="3">
    <source>
        <dbReference type="Proteomes" id="UP000183567"/>
    </source>
</evidence>
<dbReference type="OrthoDB" id="4072855at2759"/>
<keyword evidence="3" id="KW-1185">Reference proteome</keyword>
<feature type="region of interest" description="Disordered" evidence="1">
    <location>
        <begin position="1"/>
        <end position="31"/>
    </location>
</feature>
<evidence type="ECO:0000313" key="2">
    <source>
        <dbReference type="EMBL" id="OJA18993.1"/>
    </source>
</evidence>
<proteinExistence type="predicted"/>
<dbReference type="EMBL" id="LVVM01001214">
    <property type="protein sequence ID" value="OJA18993.1"/>
    <property type="molecule type" value="Genomic_DNA"/>
</dbReference>